<name>A0A5B8CF52_SPHSA</name>
<organism evidence="1 2">
    <name type="scientific">Sphingobium fuliginis ATCC 27551</name>
    <dbReference type="NCBI Taxonomy" id="1208342"/>
    <lineage>
        <taxon>Bacteria</taxon>
        <taxon>Pseudomonadati</taxon>
        <taxon>Pseudomonadota</taxon>
        <taxon>Alphaproteobacteria</taxon>
        <taxon>Sphingomonadales</taxon>
        <taxon>Sphingomonadaceae</taxon>
        <taxon>Sphingobium</taxon>
    </lineage>
</organism>
<gene>
    <name evidence="1" type="ORF">FIL70_06275</name>
</gene>
<dbReference type="EMBL" id="CP041016">
    <property type="protein sequence ID" value="QDC36886.1"/>
    <property type="molecule type" value="Genomic_DNA"/>
</dbReference>
<sequence>MAETYFSACFTFCCTNAEMALLEEAFNAAEDLNCELEPPAPSKEFLEAFPSTQSSDPWSGLLGIFDDPKFPILGAELTGGNSFEEPTVSTPMISGTVDFQPWPIAELVRRCCPVSLAKAPICFEWAVTCSQARPGEFGGGRCVIFVDRIDIQSTGEALKVALERPIGRTGLPAALPAADPADRPLVGRSLLINAPEYFRDPAFKDWLGNSQPKFTWYRGGEPDEWSDVIVMVDPSLSGEGSDSDMPAPIWERIVDACRSYLGPGQGPSPHYMVRLTNLGE</sequence>
<evidence type="ECO:0000313" key="1">
    <source>
        <dbReference type="EMBL" id="QDC36886.1"/>
    </source>
</evidence>
<dbReference type="KEGG" id="sufl:FIL70_06275"/>
<reference evidence="1 2" key="1">
    <citation type="submission" date="2019-06" db="EMBL/GenBank/DDBJ databases">
        <title>Genome organization and adaptive potential of archetypical organophosphate degarding Sphingobium fuliginis ATCC 27551.</title>
        <authorList>
            <person name="Sarwar A."/>
            <person name="Parthasarathy S."/>
            <person name="Singh C."/>
            <person name="Siddavattam D."/>
        </authorList>
    </citation>
    <scope>NUCLEOTIDE SEQUENCE [LARGE SCALE GENOMIC DNA]</scope>
    <source>
        <strain evidence="1 2">ATCC 27551</strain>
    </source>
</reference>
<dbReference type="RefSeq" id="WP_044662175.1">
    <property type="nucleotide sequence ID" value="NZ_CP041016.1"/>
</dbReference>
<protein>
    <submittedName>
        <fullName evidence="1">Uncharacterized protein</fullName>
    </submittedName>
</protein>
<dbReference type="Proteomes" id="UP000311469">
    <property type="component" value="Chromosome cSF1"/>
</dbReference>
<dbReference type="AlphaFoldDB" id="A0A5B8CF52"/>
<accession>A0A5B8CF52</accession>
<proteinExistence type="predicted"/>
<evidence type="ECO:0000313" key="2">
    <source>
        <dbReference type="Proteomes" id="UP000311469"/>
    </source>
</evidence>